<dbReference type="GO" id="GO:0005506">
    <property type="term" value="F:iron ion binding"/>
    <property type="evidence" value="ECO:0007669"/>
    <property type="project" value="InterPro"/>
</dbReference>
<dbReference type="InterPro" id="IPR015889">
    <property type="entry name" value="Intradiol_dOase_core"/>
</dbReference>
<evidence type="ECO:0000313" key="4">
    <source>
        <dbReference type="Proteomes" id="UP000237686"/>
    </source>
</evidence>
<feature type="domain" description="Catechol dioxygenase N-terminal" evidence="2">
    <location>
        <begin position="56"/>
        <end position="83"/>
    </location>
</feature>
<dbReference type="GO" id="GO:0009712">
    <property type="term" value="P:catechol-containing compound metabolic process"/>
    <property type="evidence" value="ECO:0007669"/>
    <property type="project" value="InterPro"/>
</dbReference>
<feature type="region of interest" description="Disordered" evidence="1">
    <location>
        <begin position="1"/>
        <end position="40"/>
    </location>
</feature>
<proteinExistence type="predicted"/>
<evidence type="ECO:0000313" key="3">
    <source>
        <dbReference type="EMBL" id="PRF24071.1"/>
    </source>
</evidence>
<evidence type="ECO:0000256" key="1">
    <source>
        <dbReference type="SAM" id="MobiDB-lite"/>
    </source>
</evidence>
<dbReference type="Pfam" id="PF04444">
    <property type="entry name" value="Dioxygenase_N"/>
    <property type="match status" value="1"/>
</dbReference>
<organism evidence="3 4">
    <name type="scientific">Burkholderia multivorans</name>
    <dbReference type="NCBI Taxonomy" id="87883"/>
    <lineage>
        <taxon>Bacteria</taxon>
        <taxon>Pseudomonadati</taxon>
        <taxon>Pseudomonadota</taxon>
        <taxon>Betaproteobacteria</taxon>
        <taxon>Burkholderiales</taxon>
        <taxon>Burkholderiaceae</taxon>
        <taxon>Burkholderia</taxon>
        <taxon>Burkholderia cepacia complex</taxon>
    </lineage>
</organism>
<dbReference type="GO" id="GO:0018576">
    <property type="term" value="F:catechol 1,2-dioxygenase activity"/>
    <property type="evidence" value="ECO:0007669"/>
    <property type="project" value="InterPro"/>
</dbReference>
<evidence type="ECO:0000259" key="2">
    <source>
        <dbReference type="Pfam" id="PF04444"/>
    </source>
</evidence>
<protein>
    <submittedName>
        <fullName evidence="3">Hydroxyquinol 1,2-dioxygenase</fullName>
    </submittedName>
</protein>
<dbReference type="AlphaFoldDB" id="A0A8E2RY95"/>
<keyword evidence="3" id="KW-0560">Oxidoreductase</keyword>
<keyword evidence="3" id="KW-0223">Dioxygenase</keyword>
<accession>A0A8E2RY95</accession>
<dbReference type="RefSeq" id="WP_053299101.1">
    <property type="nucleotide sequence ID" value="NZ_CADETI010000006.1"/>
</dbReference>
<feature type="compositionally biased region" description="Basic and acidic residues" evidence="1">
    <location>
        <begin position="1"/>
        <end position="13"/>
    </location>
</feature>
<dbReference type="EMBL" id="PVFZ01000034">
    <property type="protein sequence ID" value="PRF24071.1"/>
    <property type="molecule type" value="Genomic_DNA"/>
</dbReference>
<gene>
    <name evidence="3" type="ORF">C6P98_12650</name>
</gene>
<sequence length="102" mass="11563">MRAAGRRERRDAGEPIAARASRRRRDETEPSSGARADEAPSAILDTVRATFDAWHDLRLKTIMSALVRHLHGFARELELTPAERRCRFRELGTIALTARQGR</sequence>
<reference evidence="3 4" key="1">
    <citation type="submission" date="2018-03" db="EMBL/GenBank/DDBJ databases">
        <authorList>
            <person name="Nguyen K."/>
            <person name="Fouts D."/>
            <person name="Sutton G."/>
        </authorList>
    </citation>
    <scope>NUCLEOTIDE SEQUENCE [LARGE SCALE GENOMIC DNA]</scope>
    <source>
        <strain evidence="3 4">AU17135</strain>
    </source>
</reference>
<name>A0A8E2RY95_9BURK</name>
<dbReference type="InterPro" id="IPR007535">
    <property type="entry name" value="Catechol_dOase_N"/>
</dbReference>
<comment type="caution">
    <text evidence="3">The sequence shown here is derived from an EMBL/GenBank/DDBJ whole genome shotgun (WGS) entry which is preliminary data.</text>
</comment>
<dbReference type="Gene3D" id="2.60.130.10">
    <property type="entry name" value="Aromatic compound dioxygenase"/>
    <property type="match status" value="1"/>
</dbReference>
<dbReference type="Proteomes" id="UP000237686">
    <property type="component" value="Unassembled WGS sequence"/>
</dbReference>
<dbReference type="SUPFAM" id="SSF49482">
    <property type="entry name" value="Aromatic compound dioxygenase"/>
    <property type="match status" value="1"/>
</dbReference>